<proteinExistence type="predicted"/>
<dbReference type="PANTHER" id="PTHR30212:SF2">
    <property type="entry name" value="PROTEIN YIIM"/>
    <property type="match status" value="1"/>
</dbReference>
<gene>
    <name evidence="2" type="ORF">UFOPK3181_00921</name>
</gene>
<dbReference type="PANTHER" id="PTHR30212">
    <property type="entry name" value="PROTEIN YIIM"/>
    <property type="match status" value="1"/>
</dbReference>
<evidence type="ECO:0000259" key="1">
    <source>
        <dbReference type="PROSITE" id="PS51340"/>
    </source>
</evidence>
<dbReference type="InterPro" id="IPR011037">
    <property type="entry name" value="Pyrv_Knase-like_insert_dom_sf"/>
</dbReference>
<dbReference type="Gene3D" id="2.40.33.20">
    <property type="entry name" value="PK beta-barrel domain-like"/>
    <property type="match status" value="1"/>
</dbReference>
<dbReference type="AlphaFoldDB" id="A0A6J7ADE8"/>
<sequence>MRVLSVNITATILQGEWIATEVQTGIDKRPISGAVRFENDHVDGDLIGDKNAHGGYDQAVYAYAREDADWWEKEIALTIVNGRFGENLTTQGVDVSAAVIGERWRIGSVILEVSQPRIPCRTFAGFWKRPTLIKEFMAAGKPGTYLRIIQEGEITAGDKIEIIHLPSHGITIADVYAAKNGERSKIIEITRVQELSTKYQEWAKSVTL</sequence>
<dbReference type="GO" id="GO:0030170">
    <property type="term" value="F:pyridoxal phosphate binding"/>
    <property type="evidence" value="ECO:0007669"/>
    <property type="project" value="InterPro"/>
</dbReference>
<dbReference type="Pfam" id="PF03473">
    <property type="entry name" value="MOSC"/>
    <property type="match status" value="1"/>
</dbReference>
<reference evidence="2" key="1">
    <citation type="submission" date="2020-05" db="EMBL/GenBank/DDBJ databases">
        <authorList>
            <person name="Chiriac C."/>
            <person name="Salcher M."/>
            <person name="Ghai R."/>
            <person name="Kavagutti S V."/>
        </authorList>
    </citation>
    <scope>NUCLEOTIDE SEQUENCE</scope>
</reference>
<dbReference type="EMBL" id="CAFABG010000074">
    <property type="protein sequence ID" value="CAB4830855.1"/>
    <property type="molecule type" value="Genomic_DNA"/>
</dbReference>
<evidence type="ECO:0000313" key="2">
    <source>
        <dbReference type="EMBL" id="CAB4830855.1"/>
    </source>
</evidence>
<dbReference type="GO" id="GO:0003824">
    <property type="term" value="F:catalytic activity"/>
    <property type="evidence" value="ECO:0007669"/>
    <property type="project" value="InterPro"/>
</dbReference>
<dbReference type="PROSITE" id="PS51340">
    <property type="entry name" value="MOSC"/>
    <property type="match status" value="1"/>
</dbReference>
<dbReference type="GO" id="GO:0030151">
    <property type="term" value="F:molybdenum ion binding"/>
    <property type="evidence" value="ECO:0007669"/>
    <property type="project" value="InterPro"/>
</dbReference>
<accession>A0A6J7ADE8</accession>
<organism evidence="2">
    <name type="scientific">freshwater metagenome</name>
    <dbReference type="NCBI Taxonomy" id="449393"/>
    <lineage>
        <taxon>unclassified sequences</taxon>
        <taxon>metagenomes</taxon>
        <taxon>ecological metagenomes</taxon>
    </lineage>
</organism>
<protein>
    <submittedName>
        <fullName evidence="2">Unannotated protein</fullName>
    </submittedName>
</protein>
<name>A0A6J7ADE8_9ZZZZ</name>
<dbReference type="InterPro" id="IPR005302">
    <property type="entry name" value="MoCF_Sase_C"/>
</dbReference>
<feature type="domain" description="MOSC" evidence="1">
    <location>
        <begin position="29"/>
        <end position="163"/>
    </location>
</feature>
<dbReference type="SUPFAM" id="SSF50800">
    <property type="entry name" value="PK beta-barrel domain-like"/>
    <property type="match status" value="1"/>
</dbReference>
<dbReference type="InterPro" id="IPR052353">
    <property type="entry name" value="Benzoxazolinone_Detox_Enz"/>
</dbReference>